<evidence type="ECO:0000256" key="1">
    <source>
        <dbReference type="SAM" id="MobiDB-lite"/>
    </source>
</evidence>
<keyword evidence="3" id="KW-1185">Reference proteome</keyword>
<dbReference type="EMBL" id="JAAKFY010000002">
    <property type="protein sequence ID" value="KAF3860798.1"/>
    <property type="molecule type" value="Genomic_DNA"/>
</dbReference>
<gene>
    <name evidence="2" type="ORF">F7725_001053</name>
</gene>
<evidence type="ECO:0000313" key="2">
    <source>
        <dbReference type="EMBL" id="KAF3860798.1"/>
    </source>
</evidence>
<dbReference type="AlphaFoldDB" id="A0A7J5ZKA9"/>
<feature type="region of interest" description="Disordered" evidence="1">
    <location>
        <begin position="1"/>
        <end position="49"/>
    </location>
</feature>
<comment type="caution">
    <text evidence="2">The sequence shown here is derived from an EMBL/GenBank/DDBJ whole genome shotgun (WGS) entry which is preliminary data.</text>
</comment>
<dbReference type="Proteomes" id="UP000518266">
    <property type="component" value="Unassembled WGS sequence"/>
</dbReference>
<accession>A0A7J5ZKA9</accession>
<evidence type="ECO:0000313" key="3">
    <source>
        <dbReference type="Proteomes" id="UP000518266"/>
    </source>
</evidence>
<protein>
    <submittedName>
        <fullName evidence="2">Uncharacterized protein</fullName>
    </submittedName>
</protein>
<name>A0A7J5ZKA9_DISMA</name>
<reference evidence="2 3" key="1">
    <citation type="submission" date="2020-03" db="EMBL/GenBank/DDBJ databases">
        <title>Dissostichus mawsoni Genome sequencing and assembly.</title>
        <authorList>
            <person name="Park H."/>
        </authorList>
    </citation>
    <scope>NUCLEOTIDE SEQUENCE [LARGE SCALE GENOMIC DNA]</scope>
    <source>
        <strain evidence="2">DM0001</strain>
        <tissue evidence="2">Muscle</tissue>
    </source>
</reference>
<organism evidence="2 3">
    <name type="scientific">Dissostichus mawsoni</name>
    <name type="common">Antarctic cod</name>
    <dbReference type="NCBI Taxonomy" id="36200"/>
    <lineage>
        <taxon>Eukaryota</taxon>
        <taxon>Metazoa</taxon>
        <taxon>Chordata</taxon>
        <taxon>Craniata</taxon>
        <taxon>Vertebrata</taxon>
        <taxon>Euteleostomi</taxon>
        <taxon>Actinopterygii</taxon>
        <taxon>Neopterygii</taxon>
        <taxon>Teleostei</taxon>
        <taxon>Neoteleostei</taxon>
        <taxon>Acanthomorphata</taxon>
        <taxon>Eupercaria</taxon>
        <taxon>Perciformes</taxon>
        <taxon>Notothenioidei</taxon>
        <taxon>Nototheniidae</taxon>
        <taxon>Dissostichus</taxon>
    </lineage>
</organism>
<sequence>MEGGPASRSTRMQAVSTGSSPLPPASPPTAGCGCSELHQEEEGQLQAQEEAQEQVYKRFGEGERTEKQQLTSG</sequence>
<proteinExistence type="predicted"/>